<dbReference type="STRING" id="538381.GCA_001696535_01684"/>
<evidence type="ECO:0000313" key="17">
    <source>
        <dbReference type="Proteomes" id="UP000219331"/>
    </source>
</evidence>
<feature type="transmembrane region" description="Helical" evidence="13">
    <location>
        <begin position="354"/>
        <end position="376"/>
    </location>
</feature>
<dbReference type="GO" id="GO:0005886">
    <property type="term" value="C:plasma membrane"/>
    <property type="evidence" value="ECO:0007669"/>
    <property type="project" value="UniProtKB-SubCell"/>
</dbReference>
<keyword evidence="11 13" id="KW-0472">Membrane</keyword>
<dbReference type="GO" id="GO:0032025">
    <property type="term" value="P:response to cobalt ion"/>
    <property type="evidence" value="ECO:0007669"/>
    <property type="project" value="TreeGrafter"/>
</dbReference>
<feature type="transmembrane region" description="Helical" evidence="13">
    <location>
        <begin position="86"/>
        <end position="106"/>
    </location>
</feature>
<organism evidence="16 17">
    <name type="scientific">Stappia indica</name>
    <dbReference type="NCBI Taxonomy" id="538381"/>
    <lineage>
        <taxon>Bacteria</taxon>
        <taxon>Pseudomonadati</taxon>
        <taxon>Pseudomonadota</taxon>
        <taxon>Alphaproteobacteria</taxon>
        <taxon>Hyphomicrobiales</taxon>
        <taxon>Stappiaceae</taxon>
        <taxon>Stappia</taxon>
    </lineage>
</organism>
<protein>
    <recommendedName>
        <fullName evidence="13">Nickel/cobalt efflux system</fullName>
    </recommendedName>
</protein>
<feature type="signal peptide" evidence="15">
    <location>
        <begin position="1"/>
        <end position="35"/>
    </location>
</feature>
<dbReference type="GO" id="GO:0006824">
    <property type="term" value="P:cobalt ion transport"/>
    <property type="evidence" value="ECO:0007669"/>
    <property type="project" value="UniProtKB-KW"/>
</dbReference>
<comment type="subcellular location">
    <subcellularLocation>
        <location evidence="2 13">Cell membrane</location>
        <topology evidence="2 13">Multi-pass membrane protein</topology>
    </subcellularLocation>
</comment>
<keyword evidence="8 13" id="KW-1133">Transmembrane helix</keyword>
<evidence type="ECO:0000256" key="7">
    <source>
        <dbReference type="ARBA" id="ARBA00022692"/>
    </source>
</evidence>
<keyword evidence="6" id="KW-0533">Nickel</keyword>
<dbReference type="PROSITE" id="PS51257">
    <property type="entry name" value="PROKAR_LIPOPROTEIN"/>
    <property type="match status" value="1"/>
</dbReference>
<keyword evidence="10" id="KW-0921">Nickel transport</keyword>
<evidence type="ECO:0000256" key="13">
    <source>
        <dbReference type="RuleBase" id="RU362101"/>
    </source>
</evidence>
<comment type="similarity">
    <text evidence="13">Belongs to the NiCoT transporter (TC 2.A.52) family.</text>
</comment>
<name>A0A285TIH7_9HYPH</name>
<keyword evidence="17" id="KW-1185">Reference proteome</keyword>
<reference evidence="16 17" key="1">
    <citation type="submission" date="2017-08" db="EMBL/GenBank/DDBJ databases">
        <authorList>
            <person name="de Groot N.N."/>
        </authorList>
    </citation>
    <scope>NUCLEOTIDE SEQUENCE [LARGE SCALE GENOMIC DNA]</scope>
    <source>
        <strain evidence="16 17">USBA 352</strain>
    </source>
</reference>
<keyword evidence="9" id="KW-0406">Ion transport</keyword>
<keyword evidence="12" id="KW-0170">Cobalt</keyword>
<evidence type="ECO:0000256" key="12">
    <source>
        <dbReference type="ARBA" id="ARBA00023285"/>
    </source>
</evidence>
<evidence type="ECO:0000256" key="3">
    <source>
        <dbReference type="ARBA" id="ARBA00022426"/>
    </source>
</evidence>
<feature type="chain" id="PRO_5012628645" description="Nickel/cobalt efflux system" evidence="15">
    <location>
        <begin position="36"/>
        <end position="380"/>
    </location>
</feature>
<feature type="compositionally biased region" description="Basic residues" evidence="14">
    <location>
        <begin position="229"/>
        <end position="246"/>
    </location>
</feature>
<feature type="region of interest" description="Disordered" evidence="14">
    <location>
        <begin position="210"/>
        <end position="247"/>
    </location>
</feature>
<evidence type="ECO:0000256" key="11">
    <source>
        <dbReference type="ARBA" id="ARBA00023136"/>
    </source>
</evidence>
<evidence type="ECO:0000256" key="14">
    <source>
        <dbReference type="SAM" id="MobiDB-lite"/>
    </source>
</evidence>
<evidence type="ECO:0000256" key="2">
    <source>
        <dbReference type="ARBA" id="ARBA00004651"/>
    </source>
</evidence>
<evidence type="ECO:0000256" key="8">
    <source>
        <dbReference type="ARBA" id="ARBA00022989"/>
    </source>
</evidence>
<dbReference type="Proteomes" id="UP000219331">
    <property type="component" value="Unassembled WGS sequence"/>
</dbReference>
<keyword evidence="3" id="KW-0171">Cobalt transport</keyword>
<gene>
    <name evidence="16" type="ORF">SAMN05421512_111165</name>
</gene>
<proteinExistence type="inferred from homology"/>
<feature type="transmembrane region" description="Helical" evidence="13">
    <location>
        <begin position="278"/>
        <end position="301"/>
    </location>
</feature>
<dbReference type="Pfam" id="PF03824">
    <property type="entry name" value="NicO"/>
    <property type="match status" value="1"/>
</dbReference>
<dbReference type="EMBL" id="OBML01000011">
    <property type="protein sequence ID" value="SOC21816.1"/>
    <property type="molecule type" value="Genomic_DNA"/>
</dbReference>
<dbReference type="InterPro" id="IPR011541">
    <property type="entry name" value="Ni/Co_transpt_high_affinity"/>
</dbReference>
<keyword evidence="5" id="KW-1003">Cell membrane</keyword>
<evidence type="ECO:0000256" key="9">
    <source>
        <dbReference type="ARBA" id="ARBA00023065"/>
    </source>
</evidence>
<dbReference type="PANTHER" id="PTHR40659">
    <property type="entry name" value="NICKEL/COBALT EFFLUX SYSTEM RCNA"/>
    <property type="match status" value="1"/>
</dbReference>
<dbReference type="InterPro" id="IPR051224">
    <property type="entry name" value="NiCoT_RcnA"/>
</dbReference>
<feature type="transmembrane region" description="Helical" evidence="13">
    <location>
        <begin position="127"/>
        <end position="148"/>
    </location>
</feature>
<dbReference type="AlphaFoldDB" id="A0A285TIH7"/>
<dbReference type="PANTHER" id="PTHR40659:SF1">
    <property type="entry name" value="NICKEL_COBALT EFFLUX SYSTEM RCNA"/>
    <property type="match status" value="1"/>
</dbReference>
<evidence type="ECO:0000256" key="15">
    <source>
        <dbReference type="SAM" id="SignalP"/>
    </source>
</evidence>
<dbReference type="GO" id="GO:0046583">
    <property type="term" value="F:monoatomic cation efflux transmembrane transporter activity"/>
    <property type="evidence" value="ECO:0007669"/>
    <property type="project" value="TreeGrafter"/>
</dbReference>
<evidence type="ECO:0000256" key="1">
    <source>
        <dbReference type="ARBA" id="ARBA00002510"/>
    </source>
</evidence>
<evidence type="ECO:0000256" key="10">
    <source>
        <dbReference type="ARBA" id="ARBA00023112"/>
    </source>
</evidence>
<sequence length="380" mass="39465">MRHPMTRSAPRVSSSLPVFLALACLVLVAATPALASPSPFGVGLVEPSIAPGGIFSGFFGWIAQQQKAFYASLTTAIKAMKEDGSAAWWLMGLSFLYGVFHAAGPGHGKAVISSYVLANGETLRRGIALSFASAFAQAVTAVVLIGIASVLLRMTSIAITETTRWFEIGSYAAVALLGAFLVWRKILKPLLTPRRPVALGAQAVAACAHDHSHGHDHHHHDHDHDHGHGHGHHDHHHGHDHVHHHDHAHEAGEVCGSCGHVHAPPPSMLAGRFTLARAWSVILAIGLRPCTGALVVLVFAISQGLALAGVAATFAMAVGTGLTVSVLAVLAVVAKDVALRSVGGRAAARLHAGIEGFAALVVFLLGTSLLVAALGWGGAV</sequence>
<evidence type="ECO:0000256" key="5">
    <source>
        <dbReference type="ARBA" id="ARBA00022475"/>
    </source>
</evidence>
<keyword evidence="7 13" id="KW-0812">Transmembrane</keyword>
<evidence type="ECO:0000313" key="16">
    <source>
        <dbReference type="EMBL" id="SOC21816.1"/>
    </source>
</evidence>
<accession>A0A285TIH7</accession>
<evidence type="ECO:0000256" key="4">
    <source>
        <dbReference type="ARBA" id="ARBA00022448"/>
    </source>
</evidence>
<keyword evidence="4 13" id="KW-0813">Transport</keyword>
<dbReference type="GO" id="GO:0015099">
    <property type="term" value="F:nickel cation transmembrane transporter activity"/>
    <property type="evidence" value="ECO:0007669"/>
    <property type="project" value="UniProtKB-UniRule"/>
</dbReference>
<keyword evidence="15" id="KW-0732">Signal</keyword>
<feature type="transmembrane region" description="Helical" evidence="13">
    <location>
        <begin position="307"/>
        <end position="333"/>
    </location>
</feature>
<dbReference type="GO" id="GO:0010045">
    <property type="term" value="P:response to nickel cation"/>
    <property type="evidence" value="ECO:0007669"/>
    <property type="project" value="TreeGrafter"/>
</dbReference>
<evidence type="ECO:0000256" key="6">
    <source>
        <dbReference type="ARBA" id="ARBA00022596"/>
    </source>
</evidence>
<comment type="function">
    <text evidence="1">Efflux system for nickel and cobalt.</text>
</comment>